<dbReference type="InterPro" id="IPR036890">
    <property type="entry name" value="HATPase_C_sf"/>
</dbReference>
<evidence type="ECO:0000256" key="4">
    <source>
        <dbReference type="SAM" id="Phobius"/>
    </source>
</evidence>
<dbReference type="GO" id="GO:0005524">
    <property type="term" value="F:ATP binding"/>
    <property type="evidence" value="ECO:0007669"/>
    <property type="project" value="UniProtKB-KW"/>
</dbReference>
<dbReference type="CDD" id="cd16917">
    <property type="entry name" value="HATPase_UhpB-NarQ-NarX-like"/>
    <property type="match status" value="1"/>
</dbReference>
<protein>
    <submittedName>
        <fullName evidence="6">ATP-binding protein</fullName>
    </submittedName>
</protein>
<keyword evidence="5" id="KW-0732">Signal</keyword>
<organism evidence="6 7">
    <name type="scientific">Rubritalea spongiae</name>
    <dbReference type="NCBI Taxonomy" id="430797"/>
    <lineage>
        <taxon>Bacteria</taxon>
        <taxon>Pseudomonadati</taxon>
        <taxon>Verrucomicrobiota</taxon>
        <taxon>Verrucomicrobiia</taxon>
        <taxon>Verrucomicrobiales</taxon>
        <taxon>Rubritaleaceae</taxon>
        <taxon>Rubritalea</taxon>
    </lineage>
</organism>
<evidence type="ECO:0000313" key="7">
    <source>
        <dbReference type="Proteomes" id="UP001597297"/>
    </source>
</evidence>
<dbReference type="EMBL" id="JBHUJC010000035">
    <property type="protein sequence ID" value="MFD2276972.1"/>
    <property type="molecule type" value="Genomic_DNA"/>
</dbReference>
<keyword evidence="3" id="KW-0902">Two-component regulatory system</keyword>
<keyword evidence="7" id="KW-1185">Reference proteome</keyword>
<comment type="caution">
    <text evidence="6">The sequence shown here is derived from an EMBL/GenBank/DDBJ whole genome shotgun (WGS) entry which is preliminary data.</text>
</comment>
<evidence type="ECO:0000256" key="5">
    <source>
        <dbReference type="SAM" id="SignalP"/>
    </source>
</evidence>
<accession>A0ABW5E3Q9</accession>
<feature type="chain" id="PRO_5045930351" evidence="5">
    <location>
        <begin position="23"/>
        <end position="650"/>
    </location>
</feature>
<dbReference type="Gene3D" id="3.30.565.10">
    <property type="entry name" value="Histidine kinase-like ATPase, C-terminal domain"/>
    <property type="match status" value="1"/>
</dbReference>
<evidence type="ECO:0000256" key="1">
    <source>
        <dbReference type="ARBA" id="ARBA00022679"/>
    </source>
</evidence>
<proteinExistence type="predicted"/>
<dbReference type="SUPFAM" id="SSF49785">
    <property type="entry name" value="Galactose-binding domain-like"/>
    <property type="match status" value="2"/>
</dbReference>
<keyword evidence="4" id="KW-1133">Transmembrane helix</keyword>
<evidence type="ECO:0000313" key="6">
    <source>
        <dbReference type="EMBL" id="MFD2276972.1"/>
    </source>
</evidence>
<feature type="transmembrane region" description="Helical" evidence="4">
    <location>
        <begin position="428"/>
        <end position="447"/>
    </location>
</feature>
<keyword evidence="4" id="KW-0472">Membrane</keyword>
<dbReference type="RefSeq" id="WP_377095836.1">
    <property type="nucleotide sequence ID" value="NZ_JBHSJM010000001.1"/>
</dbReference>
<gene>
    <name evidence="6" type="ORF">ACFSQZ_10870</name>
</gene>
<sequence>MRQFASLPFFLVGLLFTQLLHAKPTQELSLPELEQRIIDIDAELEQLAQYSLRSGIGSIGYRSNPHDSPHTTEWLQISLEKETQIDTIVLTPTIRRDASEGYQADAFPVAFKIIAGTDSDDKGSVIVDYRASKAPPPSIAPLIFEFKDVKASWIKLEATELSQRAFDSKYIFQLSELMVFSGEKNVALRRPVKISSTITFMGTGWNKRYLVDGHTPYLMDAATGQQSVGFISKTFTRSLPSFIIDLGKPTPLSHIHLHAVDQSDTIPQAQPGDYGLTDHLLVTGFNRPDQSDAVTLIDFKKDTIQDTGPIMMWNVPESRCRYVQVASVNPDIESQLGFAEVEVFSKGRNVALKKTVNLDNPSLATMRRSRRIETLTDGQNFFGEILPIRNWLQQLARRHELEVERPLVADALQAHYTRQKENLKKMKIVAAILAAGTIIIILITHVIRQRAVFRTRERIAANLHDELGANLHAIGLFGDLAKQEVKTIETANKDGKWDRLVQYVDEIRTLTEHTGKTARYCANMLEADGTYSDLAKDMRKTVDHLKADLEHDMTIENEELLQKLPPRRRIGIFLFYKECITNIIRHANATRAVTHLTAAPGSICLSVYDNGKGLTSTPVALKRRARLLKGKISIETPEEGGTKVTLKLQT</sequence>
<dbReference type="InterPro" id="IPR008979">
    <property type="entry name" value="Galactose-bd-like_sf"/>
</dbReference>
<evidence type="ECO:0000256" key="3">
    <source>
        <dbReference type="ARBA" id="ARBA00023012"/>
    </source>
</evidence>
<reference evidence="7" key="1">
    <citation type="journal article" date="2019" name="Int. J. Syst. Evol. Microbiol.">
        <title>The Global Catalogue of Microorganisms (GCM) 10K type strain sequencing project: providing services to taxonomists for standard genome sequencing and annotation.</title>
        <authorList>
            <consortium name="The Broad Institute Genomics Platform"/>
            <consortium name="The Broad Institute Genome Sequencing Center for Infectious Disease"/>
            <person name="Wu L."/>
            <person name="Ma J."/>
        </authorList>
    </citation>
    <scope>NUCLEOTIDE SEQUENCE [LARGE SCALE GENOMIC DNA]</scope>
    <source>
        <strain evidence="7">JCM 16545</strain>
    </source>
</reference>
<evidence type="ECO:0000256" key="2">
    <source>
        <dbReference type="ARBA" id="ARBA00022777"/>
    </source>
</evidence>
<keyword evidence="4" id="KW-0812">Transmembrane</keyword>
<feature type="signal peptide" evidence="5">
    <location>
        <begin position="1"/>
        <end position="22"/>
    </location>
</feature>
<dbReference type="PANTHER" id="PTHR24421">
    <property type="entry name" value="NITRATE/NITRITE SENSOR PROTEIN NARX-RELATED"/>
    <property type="match status" value="1"/>
</dbReference>
<keyword evidence="6" id="KW-0547">Nucleotide-binding</keyword>
<keyword evidence="6" id="KW-0067">ATP-binding</keyword>
<dbReference type="Proteomes" id="UP001597297">
    <property type="component" value="Unassembled WGS sequence"/>
</dbReference>
<dbReference type="Gene3D" id="2.60.120.260">
    <property type="entry name" value="Galactose-binding domain-like"/>
    <property type="match status" value="2"/>
</dbReference>
<dbReference type="SUPFAM" id="SSF55874">
    <property type="entry name" value="ATPase domain of HSP90 chaperone/DNA topoisomerase II/histidine kinase"/>
    <property type="match status" value="1"/>
</dbReference>
<dbReference type="InterPro" id="IPR050482">
    <property type="entry name" value="Sensor_HK_TwoCompSys"/>
</dbReference>
<keyword evidence="2" id="KW-0418">Kinase</keyword>
<name>A0ABW5E3Q9_9BACT</name>
<keyword evidence="1" id="KW-0808">Transferase</keyword>
<dbReference type="Gene3D" id="1.20.5.1930">
    <property type="match status" value="1"/>
</dbReference>